<dbReference type="OrthoDB" id="79830at2759"/>
<dbReference type="EMBL" id="JAGDFL010000050">
    <property type="protein sequence ID" value="KAG7399551.1"/>
    <property type="molecule type" value="Genomic_DNA"/>
</dbReference>
<feature type="region of interest" description="Disordered" evidence="1">
    <location>
        <begin position="1"/>
        <end position="64"/>
    </location>
</feature>
<reference evidence="2" key="1">
    <citation type="submission" date="2021-02" db="EMBL/GenBank/DDBJ databases">
        <authorList>
            <person name="Palmer J.M."/>
        </authorList>
    </citation>
    <scope>NUCLEOTIDE SEQUENCE</scope>
    <source>
        <strain evidence="2">SCRP23</strain>
    </source>
</reference>
<accession>A0A8T1X1T2</accession>
<dbReference type="AlphaFoldDB" id="A0A8T1X1T2"/>
<feature type="region of interest" description="Disordered" evidence="1">
    <location>
        <begin position="292"/>
        <end position="318"/>
    </location>
</feature>
<evidence type="ECO:0000313" key="2">
    <source>
        <dbReference type="EMBL" id="KAG7399551.1"/>
    </source>
</evidence>
<name>A0A8T1X1T2_9STRA</name>
<comment type="caution">
    <text evidence="2">The sequence shown here is derived from an EMBL/GenBank/DDBJ whole genome shotgun (WGS) entry which is preliminary data.</text>
</comment>
<evidence type="ECO:0000256" key="1">
    <source>
        <dbReference type="SAM" id="MobiDB-lite"/>
    </source>
</evidence>
<feature type="region of interest" description="Disordered" evidence="1">
    <location>
        <begin position="80"/>
        <end position="243"/>
    </location>
</feature>
<feature type="compositionally biased region" description="Acidic residues" evidence="1">
    <location>
        <begin position="97"/>
        <end position="117"/>
    </location>
</feature>
<dbReference type="Proteomes" id="UP000693981">
    <property type="component" value="Unassembled WGS sequence"/>
</dbReference>
<feature type="compositionally biased region" description="Polar residues" evidence="1">
    <location>
        <begin position="217"/>
        <end position="229"/>
    </location>
</feature>
<keyword evidence="3" id="KW-1185">Reference proteome</keyword>
<feature type="compositionally biased region" description="Basic and acidic residues" evidence="1">
    <location>
        <begin position="180"/>
        <end position="195"/>
    </location>
</feature>
<feature type="compositionally biased region" description="Low complexity" evidence="1">
    <location>
        <begin position="118"/>
        <end position="127"/>
    </location>
</feature>
<gene>
    <name evidence="2" type="ORF">PHYBOEH_008546</name>
</gene>
<protein>
    <submittedName>
        <fullName evidence="2">Uncharacterized protein</fullName>
    </submittedName>
</protein>
<organism evidence="2 3">
    <name type="scientific">Phytophthora boehmeriae</name>
    <dbReference type="NCBI Taxonomy" id="109152"/>
    <lineage>
        <taxon>Eukaryota</taxon>
        <taxon>Sar</taxon>
        <taxon>Stramenopiles</taxon>
        <taxon>Oomycota</taxon>
        <taxon>Peronosporomycetes</taxon>
        <taxon>Peronosporales</taxon>
        <taxon>Peronosporaceae</taxon>
        <taxon>Phytophthora</taxon>
    </lineage>
</organism>
<proteinExistence type="predicted"/>
<sequence length="318" mass="35852">MLTESASPLDSGERRAEKRQRRRDAAAPYTKREKTLGDDEEDDSVEFFAGEKDEPSETKSGGFFARLASYLPLVGKLMNESEEEVELQPAEPQALEVAEEEQEEETQEPQESEDETQEPQQETPMEQDAQEKQTQHSEDEEMTEQQPPSSPLTRAAPSFVVQQETEQTPTPKKHKKPTTTRKERSPSHDSVESSERSPASLRAQRKRGDKRVFLPGPSQQSKTLRISASQRRRKSNSPAPKETALAMIKQKKAISYEEYERLAHQLHDLVEPTPQTALALTQAALANGLERPFTRGFPADTRRTVDAEATPIASSYRH</sequence>
<evidence type="ECO:0000313" key="3">
    <source>
        <dbReference type="Proteomes" id="UP000693981"/>
    </source>
</evidence>